<sequence>MKVHSDDRMSGMGQMARRSATFRHLPNMFFHPNASFNPMVSDGSTAPSTGDDDPNNGEGYMENPAGGQAETSLAVDSSGMHIVIGFNDTRGFSLNPTSVSGYMYSDDGGLTFTDGGQLPVTTGISFIGSTALPQVFGDPDVHYCGGSNFVYASIMVKKISATGTAQTMCVHRSTDFGHTWTGPYEVTAATNPHGLLSGANARDAADKEFSDIDPVTGRMLLTWSNFTSVAFAPGGVEISSTYCDNLFSATPPTWSARVIVANSAADGQASCPRFGPGGTAYVAWRRFPGGNNQNVGFASSATNGASWTVPSNTTTNFFTMDQVIGNDRINTSPSLAVDRTSGALYVVYADNDNRDGADVVFQKSIDGGANWSAAMALNSRPGSDGPQWYPWVTVDQGTGRVHVFYLDQGEVHGDVTDTTWTYSDDAGVHWSAPNPLNDRPYNCGLGNDTGQPNLGDYNQGVAQGGMLYAVWAGLPTRISWADGQPTSASMTWPDATFKKATGARAALRLEGVTFQDSHHDGVIDPNETIHFQLPLQSYAPSHGGFTGITGTLSSSTPGVSILTGASAYPDIAAGGMQTNSTDFVIKISPGFVPGTFITLSLSVTSAQGSTTLLYDQKTGFGTGVVFYSEDFTGVVAPALPAGWATSHAGGNNVKPWTTTNSRLGAGGNNALWHQNENDGLSGNSTRFERAFSPIITVPGGDFVTIEFDTSYNLEDDSYAGDGYGPSVIQAFDGMLLRVTDQTAGAVLRSVQLEAFGDEFTIGGSPNYPKHLPRSSNANYFQDMNVVSGWSHGYKHVRLKAYGMNGRKIQLRFEYTQDSGATGLDTNPAAGDAGVLVDNIVLTSFTNGVTPDNPPVAVADSYITNQDTPLSGNVLANDSDPDFGDVISAVKDTNPLNGTVSLNSDGSFLYTPNTGFFGSDSFTYHANDGMLDSNVATVSIYVDGKPTANAGSNQTITWPGTNVIVTLDGSASSDPENETLTYLWKEGPTTIGTTAVVMPSLGMGHHIFTLMVTDTRGQSSIATVEVDIIVSWSGVLQPINADGSSIFKLGSTIPVKFTLTGASTGGLITAHIYLAKISGSVVGTEVEAVSTSTADVGNTFRSAPPQWIFNLATKGLSTGTWQVRIDLGDGEIHIFNISLK</sequence>
<dbReference type="InterPro" id="IPR036278">
    <property type="entry name" value="Sialidase_sf"/>
</dbReference>
<dbReference type="Pfam" id="PF17963">
    <property type="entry name" value="Big_9"/>
    <property type="match status" value="1"/>
</dbReference>
<dbReference type="CDD" id="cd15482">
    <property type="entry name" value="Sialidase_non-viral"/>
    <property type="match status" value="1"/>
</dbReference>
<evidence type="ECO:0000313" key="2">
    <source>
        <dbReference type="EMBL" id="MBI1757012.1"/>
    </source>
</evidence>
<dbReference type="Gene3D" id="2.60.40.3440">
    <property type="match status" value="1"/>
</dbReference>
<dbReference type="EMBL" id="JACOSL010000047">
    <property type="protein sequence ID" value="MBI1757012.1"/>
    <property type="molecule type" value="Genomic_DNA"/>
</dbReference>
<dbReference type="NCBIfam" id="NF038114">
    <property type="entry name" value="rightmost"/>
    <property type="match status" value="1"/>
</dbReference>
<feature type="region of interest" description="Disordered" evidence="1">
    <location>
        <begin position="39"/>
        <end position="67"/>
    </location>
</feature>
<dbReference type="Gene3D" id="2.60.40.10">
    <property type="entry name" value="Immunoglobulins"/>
    <property type="match status" value="1"/>
</dbReference>
<dbReference type="Pfam" id="PF22352">
    <property type="entry name" value="K319L-like_PKD"/>
    <property type="match status" value="1"/>
</dbReference>
<dbReference type="SUPFAM" id="SSF50939">
    <property type="entry name" value="Sialidases"/>
    <property type="match status" value="2"/>
</dbReference>
<dbReference type="InterPro" id="IPR035986">
    <property type="entry name" value="PKD_dom_sf"/>
</dbReference>
<proteinExistence type="predicted"/>
<organism evidence="2 3">
    <name type="scientific">Fimbriimonas ginsengisoli</name>
    <dbReference type="NCBI Taxonomy" id="1005039"/>
    <lineage>
        <taxon>Bacteria</taxon>
        <taxon>Bacillati</taxon>
        <taxon>Armatimonadota</taxon>
        <taxon>Fimbriimonadia</taxon>
        <taxon>Fimbriimonadales</taxon>
        <taxon>Fimbriimonadaceae</taxon>
        <taxon>Fimbriimonas</taxon>
    </lineage>
</organism>
<evidence type="ECO:0000256" key="1">
    <source>
        <dbReference type="SAM" id="MobiDB-lite"/>
    </source>
</evidence>
<comment type="caution">
    <text evidence="2">The sequence shown here is derived from an EMBL/GenBank/DDBJ whole genome shotgun (WGS) entry which is preliminary data.</text>
</comment>
<feature type="compositionally biased region" description="Polar residues" evidence="1">
    <location>
        <begin position="39"/>
        <end position="48"/>
    </location>
</feature>
<name>A0A931LWL8_FIMGI</name>
<reference evidence="2" key="1">
    <citation type="submission" date="2020-07" db="EMBL/GenBank/DDBJ databases">
        <title>Huge and variable diversity of episymbiotic CPR bacteria and DPANN archaea in groundwater ecosystems.</title>
        <authorList>
            <person name="He C.Y."/>
            <person name="Keren R."/>
            <person name="Whittaker M."/>
            <person name="Farag I.F."/>
            <person name="Doudna J."/>
            <person name="Cate J.H.D."/>
            <person name="Banfield J.F."/>
        </authorList>
    </citation>
    <scope>NUCLEOTIDE SEQUENCE</scope>
    <source>
        <strain evidence="2">NC_groundwater_17_Pr7_B-0.1um_64_12</strain>
    </source>
</reference>
<protein>
    <submittedName>
        <fullName evidence="2">PxKF domain-containing protein</fullName>
    </submittedName>
</protein>
<dbReference type="SUPFAM" id="SSF49299">
    <property type="entry name" value="PKD domain"/>
    <property type="match status" value="1"/>
</dbReference>
<evidence type="ECO:0000313" key="3">
    <source>
        <dbReference type="Proteomes" id="UP000727962"/>
    </source>
</evidence>
<gene>
    <name evidence="2" type="ORF">HYR64_07895</name>
</gene>
<dbReference type="Proteomes" id="UP000727962">
    <property type="component" value="Unassembled WGS sequence"/>
</dbReference>
<accession>A0A931LWL8</accession>
<dbReference type="InterPro" id="IPR013783">
    <property type="entry name" value="Ig-like_fold"/>
</dbReference>
<dbReference type="Gene3D" id="2.120.10.10">
    <property type="match status" value="1"/>
</dbReference>
<dbReference type="AlphaFoldDB" id="A0A931LWL8"/>